<feature type="non-terminal residue" evidence="2">
    <location>
        <position position="1"/>
    </location>
</feature>
<proteinExistence type="predicted"/>
<feature type="compositionally biased region" description="Basic and acidic residues" evidence="1">
    <location>
        <begin position="1"/>
        <end position="10"/>
    </location>
</feature>
<dbReference type="EMBL" id="CADCVG010000044">
    <property type="protein sequence ID" value="CAA9451901.1"/>
    <property type="molecule type" value="Genomic_DNA"/>
</dbReference>
<dbReference type="AlphaFoldDB" id="A0A6J4QTW1"/>
<sequence>GRVSFERRGGADTGGAWGDEHADVPELRLDPGLGPRPHSGAGRGYREALLRLAQEHYRAVAVGARGALRGARGTGPGV</sequence>
<evidence type="ECO:0000256" key="1">
    <source>
        <dbReference type="SAM" id="MobiDB-lite"/>
    </source>
</evidence>
<gene>
    <name evidence="2" type="ORF">AVDCRST_MAG14-1037</name>
</gene>
<organism evidence="2">
    <name type="scientific">uncultured Rubrobacteraceae bacterium</name>
    <dbReference type="NCBI Taxonomy" id="349277"/>
    <lineage>
        <taxon>Bacteria</taxon>
        <taxon>Bacillati</taxon>
        <taxon>Actinomycetota</taxon>
        <taxon>Rubrobacteria</taxon>
        <taxon>Rubrobacterales</taxon>
        <taxon>Rubrobacteraceae</taxon>
        <taxon>environmental samples</taxon>
    </lineage>
</organism>
<accession>A0A6J4QTW1</accession>
<feature type="region of interest" description="Disordered" evidence="1">
    <location>
        <begin position="1"/>
        <end position="42"/>
    </location>
</feature>
<feature type="non-terminal residue" evidence="2">
    <location>
        <position position="78"/>
    </location>
</feature>
<evidence type="ECO:0000313" key="2">
    <source>
        <dbReference type="EMBL" id="CAA9451901.1"/>
    </source>
</evidence>
<protein>
    <submittedName>
        <fullName evidence="2">Uncharacterized protein</fullName>
    </submittedName>
</protein>
<reference evidence="2" key="1">
    <citation type="submission" date="2020-02" db="EMBL/GenBank/DDBJ databases">
        <authorList>
            <person name="Meier V. D."/>
        </authorList>
    </citation>
    <scope>NUCLEOTIDE SEQUENCE</scope>
    <source>
        <strain evidence="2">AVDCRST_MAG14</strain>
    </source>
</reference>
<feature type="compositionally biased region" description="Basic and acidic residues" evidence="1">
    <location>
        <begin position="18"/>
        <end position="29"/>
    </location>
</feature>
<name>A0A6J4QTW1_9ACTN</name>